<keyword evidence="4" id="KW-1185">Reference proteome</keyword>
<dbReference type="AlphaFoldDB" id="A0A7Y9J8K2"/>
<evidence type="ECO:0000256" key="1">
    <source>
        <dbReference type="SAM" id="MobiDB-lite"/>
    </source>
</evidence>
<accession>A0A7Y9J8K2</accession>
<dbReference type="Proteomes" id="UP000535890">
    <property type="component" value="Unassembled WGS sequence"/>
</dbReference>
<dbReference type="InterPro" id="IPR035985">
    <property type="entry name" value="Ubiquitin-activating_enz"/>
</dbReference>
<evidence type="ECO:0000313" key="3">
    <source>
        <dbReference type="EMBL" id="NYD39505.1"/>
    </source>
</evidence>
<dbReference type="SUPFAM" id="SSF69572">
    <property type="entry name" value="Activating enzymes of the ubiquitin-like proteins"/>
    <property type="match status" value="1"/>
</dbReference>
<evidence type="ECO:0000259" key="2">
    <source>
        <dbReference type="Pfam" id="PF00899"/>
    </source>
</evidence>
<feature type="domain" description="THIF-type NAD/FAD binding fold" evidence="2">
    <location>
        <begin position="84"/>
        <end position="164"/>
    </location>
</feature>
<feature type="region of interest" description="Disordered" evidence="1">
    <location>
        <begin position="285"/>
        <end position="316"/>
    </location>
</feature>
<gene>
    <name evidence="3" type="ORF">BJ983_005607</name>
</gene>
<comment type="caution">
    <text evidence="3">The sequence shown here is derived from an EMBL/GenBank/DDBJ whole genome shotgun (WGS) entry which is preliminary data.</text>
</comment>
<dbReference type="Pfam" id="PF00899">
    <property type="entry name" value="ThiF"/>
    <property type="match status" value="1"/>
</dbReference>
<reference evidence="3 4" key="1">
    <citation type="submission" date="2020-07" db="EMBL/GenBank/DDBJ databases">
        <title>Sequencing the genomes of 1000 actinobacteria strains.</title>
        <authorList>
            <person name="Klenk H.-P."/>
        </authorList>
    </citation>
    <scope>NUCLEOTIDE SEQUENCE [LARGE SCALE GENOMIC DNA]</scope>
    <source>
        <strain evidence="3 4">DSM 45772</strain>
    </source>
</reference>
<dbReference type="EMBL" id="JACCBN010000001">
    <property type="protein sequence ID" value="NYD39505.1"/>
    <property type="molecule type" value="Genomic_DNA"/>
</dbReference>
<dbReference type="GO" id="GO:0008641">
    <property type="term" value="F:ubiquitin-like modifier activating enzyme activity"/>
    <property type="evidence" value="ECO:0007669"/>
    <property type="project" value="InterPro"/>
</dbReference>
<sequence>MDPSQPPPRLALVPRWHDATTARLGDDPGWQVDGVDPPLRALLTALGGDPAPTTPPLADAVARGARPEDAAALLAELADAGLLRPPGADRQRAAYVRVHGAGRLGVAVATVLARAGIGRVAVRAGGTVGPDDLGTGLEPGDLGHPTVLAVASAVARAHPGVAVAEPSRRRPELVVLIGREATDPTVTARLHARHQPHLAVSAGDPLGVVGPLVLPGRTSCLRCVSHHRADGGAPVSATAAVGVGVHTATALAGLVTGAVLAFLQGRSGLLGAADEIDVAAGSMRRRPRPAHPACPCGGPPPRAPGVRAGENRGRVR</sequence>
<dbReference type="RefSeq" id="WP_179796815.1">
    <property type="nucleotide sequence ID" value="NZ_BAABHP010000009.1"/>
</dbReference>
<protein>
    <recommendedName>
        <fullName evidence="2">THIF-type NAD/FAD binding fold domain-containing protein</fullName>
    </recommendedName>
</protein>
<dbReference type="Gene3D" id="3.40.50.720">
    <property type="entry name" value="NAD(P)-binding Rossmann-like Domain"/>
    <property type="match status" value="1"/>
</dbReference>
<name>A0A7Y9J8K2_9PSEU</name>
<dbReference type="InterPro" id="IPR000594">
    <property type="entry name" value="ThiF_NAD_FAD-bd"/>
</dbReference>
<organism evidence="3 4">
    <name type="scientific">Actinomycetospora corticicola</name>
    <dbReference type="NCBI Taxonomy" id="663602"/>
    <lineage>
        <taxon>Bacteria</taxon>
        <taxon>Bacillati</taxon>
        <taxon>Actinomycetota</taxon>
        <taxon>Actinomycetes</taxon>
        <taxon>Pseudonocardiales</taxon>
        <taxon>Pseudonocardiaceae</taxon>
        <taxon>Actinomycetospora</taxon>
    </lineage>
</organism>
<proteinExistence type="predicted"/>
<evidence type="ECO:0000313" key="4">
    <source>
        <dbReference type="Proteomes" id="UP000535890"/>
    </source>
</evidence>